<keyword evidence="10" id="KW-0548">Nucleotidyltransferase</keyword>
<evidence type="ECO:0000259" key="9">
    <source>
        <dbReference type="PROSITE" id="PS50802"/>
    </source>
</evidence>
<dbReference type="Gene3D" id="3.90.70.80">
    <property type="match status" value="1"/>
</dbReference>
<dbReference type="Proteomes" id="UP000120805">
    <property type="component" value="Genome"/>
</dbReference>
<name>A0A0M4KY89_9VIRU</name>
<evidence type="ECO:0000313" key="11">
    <source>
        <dbReference type="Proteomes" id="UP000120805"/>
    </source>
</evidence>
<dbReference type="RefSeq" id="YP_009513191.1">
    <property type="nucleotide sequence ID" value="NC_039220.1"/>
</dbReference>
<feature type="domain" description="OTU" evidence="9">
    <location>
        <begin position="32"/>
        <end position="161"/>
    </location>
</feature>
<dbReference type="GO" id="GO:0003968">
    <property type="term" value="F:RNA-directed RNA polymerase activity"/>
    <property type="evidence" value="ECO:0007669"/>
    <property type="project" value="UniProtKB-KW"/>
</dbReference>
<dbReference type="EC" id="2.7.7.48" evidence="1"/>
<evidence type="ECO:0000256" key="2">
    <source>
        <dbReference type="ARBA" id="ARBA00018602"/>
    </source>
</evidence>
<dbReference type="InterPro" id="IPR007099">
    <property type="entry name" value="RNA-dir_pol_NSvirus"/>
</dbReference>
<dbReference type="EMBL" id="KR537450">
    <property type="protein sequence ID" value="ALD84355.1"/>
    <property type="molecule type" value="Viral_cRNA"/>
</dbReference>
<evidence type="ECO:0000259" key="8">
    <source>
        <dbReference type="PROSITE" id="PS50525"/>
    </source>
</evidence>
<feature type="region of interest" description="Disordered" evidence="7">
    <location>
        <begin position="3841"/>
        <end position="3861"/>
    </location>
</feature>
<dbReference type="PROSITE" id="PS50525">
    <property type="entry name" value="RDRP_SSRNA_NEG_SEG"/>
    <property type="match status" value="1"/>
</dbReference>
<evidence type="ECO:0000256" key="3">
    <source>
        <dbReference type="ARBA" id="ARBA00022679"/>
    </source>
</evidence>
<feature type="domain" description="RdRp catalytic" evidence="8">
    <location>
        <begin position="2268"/>
        <end position="2480"/>
    </location>
</feature>
<dbReference type="InterPro" id="IPR007322">
    <property type="entry name" value="RNA_pol_bunyavir"/>
</dbReference>
<sequence>MDALERLDSIVWEILGESFSRAFLSLDLHAFFRVNREVGDGNCFYRALSRLHSKDKTSDEHLYYRLLIPDAAQRYFDTEQEAVGLGLTKEEYASRAILDGEWAGSLEASMLSKFLDITIIIWIIDGSGTITSAQRYGNNKPSKAYNLCLIGNTHFDSLTIQTSNIQHRSQLSLMGRLESIEELTSLDEESLFSTHHRDLSTTVEVKTLKTKLFPQKTVLKMIEKSQGIPLRIGRIVELLFSCRLGFSISPGLLKIAILTEETDSIFDIRKLGHHLLTNEKRIKKEFSNCHLKIDDDVWPHLDESYLLRFAFPGYGLHRFIPMLLPSIIEDTLKVCLAILLSSFLYKSKVRYKKEFIVNCCKSTIVSGKRVGRSIKRTTTADLYNSPRTILKNCCEAVFGKLVVKIMKYIKAMNGVNHLLLRNLDFSALSLPDYLRLMKTLAEEDLKDHNYISKELASLNKLNADLKVLKEDGDWEGRAKEDLIARFFEEKNLLKFVGKTGKASGSFQIGNVLAYAYNLYLNKDTLNLSDEDVEQISIEIRKLQLLQEGETFEPVAIICSKLEAFFEKAFSRLPEHCKSECRVLFNDVRNAVSHSVAWKHALRLKGTLYEGFFSLQYGWTYIPEDLKPTLMMTIQTLFPEKFVQFLEKTQLHPEFRDLTPDYIMTQRLMMEGDNPKLNTNSQLKILEGLQESVETIPVGKNIFPLPEVAVDEIRSVDSVIEKIRNLAQRSNSRQNRFHIEENNVANSQERSFSVHQLLLVEVGYQTDVEGKVLTDTVKWKEVLKLLAFMGIKATLIVCVDNTKTHVNDWWIDEDYVRLIKNSISHLFSKLSKNTPVEVTDVVVGSISTQKIRSFLKSGSSTKTPLSTKDVQETWKAMKNFILERDTGVILGNEYSSPMYMGLVEGVTISEEGARTVIDLLKENMVSITDEFERTRYAHEVNKKIITSEKLLLAWLKEDIKGTRCEDCVHEIITSSNGAITNKSKLNLLARACTFASHPACCHPITVKINNRSNFYKRIPDIDLISHLNLKSLDDEEDRITDLDRLVRLTIPGKTEKEKKIKRSVDCLIKLMMLKSSIECIKLPTGQIVVLDQITKNNITRSTESDRRKTTNNREDTIVKNLSQVKLAGYSDYVKQVIGSSIKNMDKQQTSSCRLDKAWLEKLTADLNVPMHNEDIIAKVKRTIEARKEYIRNNDKLLVRSPHEIAGYLNGLKGNLCGEPKRKIFTVDCVLFKEVVAEAMLRYQSTAYQGCVDHMVMLLELLLEFTWFQEVLLYSKICETFLRICTEFNRAGLKLLRIRHLNINIGVKLPANKKQNMQCRIYDSVSKPLTEVFFLNRRQAIIGAAYPYILLVLYMQVLQQQRCIEELGNRGSHVQGIRNKSSKLLDVFANEAISILNGQFEDAFKERLHLCRSAGNFFSKPSYENFINVISGLNLVYGVIMKDSFLANSQPQNKQLQMLRYGMLNGLSRLSCPSELGKKFSSSCRRMEDNLSRIYLQAAVYYSSRDIECNIKAWKETDLCPQTTIPCFTVYGLFVNSDRQLVFDIYNVHIYNKEMDDFDEGCISVLEETAERHMNWEMDLEESWRVKDQRSCRLLLGIPNIHRSSRKKEAKFSDDGSDTNTPKDSCLTRRSSSSKRSSASSLINRYTTIIKPIEIDSGIFIESDSLRQGRAAATGGPKYYSYTPNKASVLKDCMSIIRKNPNYSYGSFELIQAITEFARKKYPEESIMRAKRDPKNWVSVSEVTETTSIVSTPRTQFYVKDCFKINLSNQNKKISKLIRNKLKKLGSLFSDNDVSRKDCSILLSSVDGLTEQQKKDVTNAVFEPSKLSIYNWSHILTKSIYEVLLTHDGNIIYCWIKSLSLMVKSRLRKHLSFMGVEREDIPDEGFFAKDEIDSLIEVRKLLVCKESDEISSVHIPGIIKAWIKCIFIKPIENIYNYSLLQKMLVAAEDLYAIRLEHMLFLRDKRDNSYSSFIKEELTLKGKERDFLKKYSETIVKSVNFLFFVAVSAPWCMHYKALEAYLVKHPEILDVNDSETSTNGILSMTVGNIFFELYKDFCVKESVNVDKRKMITLRFYVRYLTTMFSSNTEPFSASLNDDEIDMTGSTDVEEKLLSQTKRVFAKMGLSDKSYDFIWTVQMIANSNFNVCKKLSGRSEGERLPRSIRSKVVYEMVKLVGESGMAILQQLAFAKSLNYNHRFFSVLAPKAQLGGSRDLLVQETGTKIIHAATESFSRTLLRTTNDDGLTNQYLKETVLNYALDALATMKSLDGESIKNSTCLVNFYRVVCISGDNTKWGPIHCCSFFSGMMQQLLREHPDWSAFYRLTFIKNLCRQVEIPAASIKKIINVAKLELDPKQDINSLSEKQAQELLSDSAEKWNALPYVKFLILTYLKHGKLAMNSYNHMGQGIHHATSSILTSLMAEVFEDLCVHYFKTAFPNLTVNVNHAGSSDDYAKCIILTGTVDREQYELYDAVFWDHVCRFKNYTAAVNRCCQMKDSAKTLVGDCFLEFYSEFMMGNRITPAVIKFIFTGLINSSVTSPSSLTQACHVSSQQAMYNSVPMLTNIAFTLCRQQMFFNHVEAFIRKFGPITLGSVSQFGRLYCPKYSNLVNTSVTIEDCESIVSACEAINKWDMLFDTAAKSRVEEELQKKHEEETTLSSETSSLKSGEQKSELTFIRRRALTEDEVRFLKVSSEERRYTDAQAVEDKLKVYYRDSQDQNPKNTEFILDSVLCNSCTWIQKGKEKGFLETAGRIQMLLRILCFGHYRSFCGQGIERQVKTSLNRDENQVIEDPMIQLIPEKLRRELERLGLSRMSIEELLPRGLNCATICQAVAHKLISLNVSTESYTAEVSRLKQTLTARNVLYGLAGGIKELSIPIYTIFMKSYFFKDNVFLDLTDRWLTKHSSNYRDSTGKKLDGKIVTKYPHWLSVFMNCLLAMDRTTVLSDKSLFNDSLKCISVTRNLNEQRSLTLIQSHLAVVSCELKHFILQFSNLNRRKMKIVESRPPEYEMEANKVVITKSSLFTAGDGVKLNNNPAVVVGFLLDESSISEVKPTKVDFANLMKDKFKISQYFPSIEAVLDSLKKESDLHLSISSTPDLQIATKYVNYLTLLCRMIIQTNSTLTVFYMIKGNKLTNEPTVSDLICYGIKEGRHLKLPDAEIDTSTYSVKYWKIVQCISCIGQLPINDFDKRDILFGFMNWKVNNAGDVNCPISKEENSVLSEFEGQTILHVLASELHLIKDTSEREALVNLVDYINSPSELVKKKPYLGTTASFRTWGSGNRDGRFTYSSRSGEATGIFVGTKLHIYLSNDALSLLDEVERNVQGWLSQRRTEIFTVEQHEAFINLLPSLSEFGSKGSEGKILSVVVDRKNPRFLKYTDPKKNAKSHIVKVKKHILTVKKINHVEFESDPKLLWSKSGLSIVFDEVATDITYHERLSIIRNMLSGVVGERPLQSFFQDTQIVLSKLKFSDTILMNSIALLHSYLLHAPLDAFNKLGTKETVLRTYLKDKQVIQLNCSIQEKILSSEKLMFTKTTPYESDSTVLSSVSKVLSENMLPIDSWPEVQEQLEAQGLSNFLLNFKPEPTKGYLMWNLQPNITVNKLVISDIKDVVSSVDSGVLVPAFLAFLFNPSLLKELTSVSSKALSALSSLKINSEQVDRVIIATLYCFQTEKPVRKGLLFKSGSLLSLCRKTSFKIGSRIEVTPVSNLDEVDLTFKIRCADPQDSLLSKEEKKAKIVRNFENSLRGILFDYISMKEARNVFPDFRLELDPTGTKLAFTARPWDNKKFDYLGLMFEGKDRNDECDLIANLVLFLLGCKYEEKTAVVNTNADNDISLDFLTDDFGLQESDLEASRRDSHPNSTGFFSDDEY</sequence>
<dbReference type="PROSITE" id="PS50802">
    <property type="entry name" value="OTU"/>
    <property type="match status" value="1"/>
</dbReference>
<evidence type="ECO:0000256" key="7">
    <source>
        <dbReference type="SAM" id="MobiDB-lite"/>
    </source>
</evidence>
<reference evidence="10 11" key="1">
    <citation type="journal article" date="2015" name="Am. J. Trop. Med. Hyg.">
        <title>Genomic Characterization of Yogue, Kasokero, Issyk-Kul, Keterah, Gossas, and Thiafora Viruses: Nairoviruses Naturally Infecting Bats, Shrews, and Ticks.</title>
        <authorList>
            <person name="Walker P.J."/>
            <person name="Widen S.G."/>
            <person name="Firth C."/>
            <person name="Blasdell K.R."/>
            <person name="Wood T.G."/>
            <person name="Travassos da Rosa A.P."/>
            <person name="Guzman H."/>
            <person name="Tesh R.B."/>
            <person name="Vasilakis N."/>
        </authorList>
    </citation>
    <scope>NUCLEOTIDE SEQUENCE [LARGE SCALE GENOMIC DNA]</scope>
    <source>
        <strain evidence="10">AnD 11411</strain>
    </source>
</reference>
<evidence type="ECO:0000256" key="1">
    <source>
        <dbReference type="ARBA" id="ARBA00012494"/>
    </source>
</evidence>
<dbReference type="Pfam" id="PF04196">
    <property type="entry name" value="Bunya_RdRp"/>
    <property type="match status" value="1"/>
</dbReference>
<keyword evidence="3" id="KW-0808">Transferase</keyword>
<evidence type="ECO:0000256" key="6">
    <source>
        <dbReference type="ARBA" id="ARBA00031012"/>
    </source>
</evidence>
<dbReference type="GO" id="GO:0006351">
    <property type="term" value="P:DNA-templated transcription"/>
    <property type="evidence" value="ECO:0007669"/>
    <property type="project" value="InterPro"/>
</dbReference>
<accession>A0A0M4KY89</accession>
<keyword evidence="10" id="KW-0696">RNA-directed RNA polymerase</keyword>
<protein>
    <recommendedName>
        <fullName evidence="2">RNA-directed RNA polymerase L</fullName>
        <ecNumber evidence="1">2.7.7.48</ecNumber>
    </recommendedName>
    <alternativeName>
        <fullName evidence="4">Large structural protein</fullName>
    </alternativeName>
    <alternativeName>
        <fullName evidence="6">Replicase</fullName>
    </alternativeName>
    <alternativeName>
        <fullName evidence="5">Transcriptase</fullName>
    </alternativeName>
</protein>
<dbReference type="InterPro" id="IPR003323">
    <property type="entry name" value="OTU_dom"/>
</dbReference>
<feature type="region of interest" description="Disordered" evidence="7">
    <location>
        <begin position="2641"/>
        <end position="2661"/>
    </location>
</feature>
<evidence type="ECO:0000256" key="4">
    <source>
        <dbReference type="ARBA" id="ARBA00030285"/>
    </source>
</evidence>
<dbReference type="Pfam" id="PF02338">
    <property type="entry name" value="OTU"/>
    <property type="match status" value="1"/>
</dbReference>
<proteinExistence type="predicted"/>
<organism evidence="10 11">
    <name type="scientific">Orthonairovirus thiaforaense</name>
    <dbReference type="NCBI Taxonomy" id="3052537"/>
    <lineage>
        <taxon>Viruses</taxon>
        <taxon>Riboviria</taxon>
        <taxon>Orthornavirae</taxon>
        <taxon>Negarnaviricota</taxon>
        <taxon>Polyploviricotina</taxon>
        <taxon>Bunyaviricetes</taxon>
        <taxon>Hareavirales</taxon>
        <taxon>Nairoviridae</taxon>
        <taxon>Orthonairovirus</taxon>
    </lineage>
</organism>
<dbReference type="KEGG" id="vg:37629383"/>
<dbReference type="GO" id="GO:0039694">
    <property type="term" value="P:viral RNA genome replication"/>
    <property type="evidence" value="ECO:0007669"/>
    <property type="project" value="InterPro"/>
</dbReference>
<keyword evidence="11" id="KW-1185">Reference proteome</keyword>
<dbReference type="GeneID" id="37629383"/>
<feature type="region of interest" description="Disordered" evidence="7">
    <location>
        <begin position="1605"/>
        <end position="1631"/>
    </location>
</feature>
<evidence type="ECO:0000256" key="5">
    <source>
        <dbReference type="ARBA" id="ARBA00030436"/>
    </source>
</evidence>
<evidence type="ECO:0000313" key="10">
    <source>
        <dbReference type="EMBL" id="ALD84355.1"/>
    </source>
</evidence>